<evidence type="ECO:0000313" key="8">
    <source>
        <dbReference type="Proteomes" id="UP000823388"/>
    </source>
</evidence>
<evidence type="ECO:0000313" key="7">
    <source>
        <dbReference type="EMBL" id="KAG2650287.1"/>
    </source>
</evidence>
<feature type="compositionally biased region" description="Basic and acidic residues" evidence="5">
    <location>
        <begin position="729"/>
        <end position="738"/>
    </location>
</feature>
<keyword evidence="2 4" id="KW-0863">Zinc-finger</keyword>
<dbReference type="InterPro" id="IPR007527">
    <property type="entry name" value="Znf_SWIM"/>
</dbReference>
<feature type="region of interest" description="Disordered" evidence="5">
    <location>
        <begin position="646"/>
        <end position="744"/>
    </location>
</feature>
<dbReference type="PANTHER" id="PTHR47718">
    <property type="entry name" value="OS01G0519700 PROTEIN"/>
    <property type="match status" value="1"/>
</dbReference>
<dbReference type="Pfam" id="PF04434">
    <property type="entry name" value="SWIM"/>
    <property type="match status" value="1"/>
</dbReference>
<dbReference type="EMBL" id="CM029038">
    <property type="protein sequence ID" value="KAG2650287.1"/>
    <property type="molecule type" value="Genomic_DNA"/>
</dbReference>
<evidence type="ECO:0000256" key="1">
    <source>
        <dbReference type="ARBA" id="ARBA00022723"/>
    </source>
</evidence>
<name>A0A8T0WVH4_PANVG</name>
<evidence type="ECO:0000256" key="5">
    <source>
        <dbReference type="SAM" id="MobiDB-lite"/>
    </source>
</evidence>
<evidence type="ECO:0000256" key="2">
    <source>
        <dbReference type="ARBA" id="ARBA00022771"/>
    </source>
</evidence>
<dbReference type="GO" id="GO:0008270">
    <property type="term" value="F:zinc ion binding"/>
    <property type="evidence" value="ECO:0007669"/>
    <property type="project" value="UniProtKB-KW"/>
</dbReference>
<dbReference type="AlphaFoldDB" id="A0A8T0WVH4"/>
<dbReference type="Pfam" id="PF03101">
    <property type="entry name" value="FAR1"/>
    <property type="match status" value="1"/>
</dbReference>
<dbReference type="Pfam" id="PF10551">
    <property type="entry name" value="MULE"/>
    <property type="match status" value="1"/>
</dbReference>
<dbReference type="InterPro" id="IPR004330">
    <property type="entry name" value="FAR1_DNA_bnd_dom"/>
</dbReference>
<gene>
    <name evidence="7" type="ORF">PVAP13_1NG244019</name>
</gene>
<feature type="domain" description="SWIM-type" evidence="6">
    <location>
        <begin position="491"/>
        <end position="543"/>
    </location>
</feature>
<dbReference type="InterPro" id="IPR006564">
    <property type="entry name" value="Znf_PMZ"/>
</dbReference>
<reference evidence="7" key="1">
    <citation type="submission" date="2020-05" db="EMBL/GenBank/DDBJ databases">
        <title>WGS assembly of Panicum virgatum.</title>
        <authorList>
            <person name="Lovell J.T."/>
            <person name="Jenkins J."/>
            <person name="Shu S."/>
            <person name="Juenger T.E."/>
            <person name="Schmutz J."/>
        </authorList>
    </citation>
    <scope>NUCLEOTIDE SEQUENCE</scope>
    <source>
        <strain evidence="7">AP13</strain>
    </source>
</reference>
<dbReference type="SMART" id="SM00575">
    <property type="entry name" value="ZnF_PMZ"/>
    <property type="match status" value="1"/>
</dbReference>
<feature type="compositionally biased region" description="Basic residues" evidence="5">
    <location>
        <begin position="685"/>
        <end position="695"/>
    </location>
</feature>
<proteinExistence type="predicted"/>
<dbReference type="InterPro" id="IPR018289">
    <property type="entry name" value="MULE_transposase_dom"/>
</dbReference>
<dbReference type="PANTHER" id="PTHR47718:SF4">
    <property type="entry name" value="PROTEIN FAR1-RELATED SEQUENCE"/>
    <property type="match status" value="1"/>
</dbReference>
<keyword evidence="1" id="KW-0479">Metal-binding</keyword>
<dbReference type="PROSITE" id="PS50966">
    <property type="entry name" value="ZF_SWIM"/>
    <property type="match status" value="1"/>
</dbReference>
<dbReference type="Proteomes" id="UP000823388">
    <property type="component" value="Chromosome 1N"/>
</dbReference>
<accession>A0A8T0WVH4</accession>
<organism evidence="7 8">
    <name type="scientific">Panicum virgatum</name>
    <name type="common">Blackwell switchgrass</name>
    <dbReference type="NCBI Taxonomy" id="38727"/>
    <lineage>
        <taxon>Eukaryota</taxon>
        <taxon>Viridiplantae</taxon>
        <taxon>Streptophyta</taxon>
        <taxon>Embryophyta</taxon>
        <taxon>Tracheophyta</taxon>
        <taxon>Spermatophyta</taxon>
        <taxon>Magnoliopsida</taxon>
        <taxon>Liliopsida</taxon>
        <taxon>Poales</taxon>
        <taxon>Poaceae</taxon>
        <taxon>PACMAD clade</taxon>
        <taxon>Panicoideae</taxon>
        <taxon>Panicodae</taxon>
        <taxon>Paniceae</taxon>
        <taxon>Panicinae</taxon>
        <taxon>Panicum</taxon>
        <taxon>Panicum sect. Hiantes</taxon>
    </lineage>
</organism>
<comment type="caution">
    <text evidence="7">The sequence shown here is derived from an EMBL/GenBank/DDBJ whole genome shotgun (WGS) entry which is preliminary data.</text>
</comment>
<evidence type="ECO:0000256" key="3">
    <source>
        <dbReference type="ARBA" id="ARBA00022833"/>
    </source>
</evidence>
<keyword evidence="8" id="KW-1185">Reference proteome</keyword>
<keyword evidence="3" id="KW-0862">Zinc</keyword>
<evidence type="ECO:0000256" key="4">
    <source>
        <dbReference type="PROSITE-ProRule" id="PRU00325"/>
    </source>
</evidence>
<feature type="compositionally biased region" description="Low complexity" evidence="5">
    <location>
        <begin position="696"/>
        <end position="712"/>
    </location>
</feature>
<sequence length="744" mass="84510">MLITNLTLPVISNETIHLPSNSAPPELATQQLSNSASKVLPVESSGVTVPTAETTAHGVDVEDGVEVLSTPQEPFVGMSFNTSDAAKDYYNSYARHTSFSIRIDTSRESKKANEKTKYIYVCQKAGVNKKEKVANDGPITEKKIVMQRCRDYVDRTHCPARMIVRKTSPGHWEVVNFEREHNHECLRKFPLTKYLKSHRDIPAEEKEFIKLLHGCCITTTRIENCPFGEGDAKNLRVKYRAEYRGKDVKATLEYFEEFKKEDPEFYYSYTLDEFDRVENLFWVDGAARRTYELYSDCLSFDTTYLTNAYNMPFAPFIGIDRNGITIQLGCGFLRNEKTEGFVWLFIEFKKAMGGKDPANTITNQDIAMKAAIAEKWQAFLDKYELNNDERFQHLYDMRHCWIPAYFMHCFFPFLQTTARSEGFNAVLKRCVNPKNSILNFVQQYKKIQQRIFSKQDLQEAATATKHQMKKAYTRRLFNVFQHELQLSSSYYVVRVEGDDLIDVVPYRRCPDLLVEGLYSCTCCKFERDGVLCCHILKVFDALAVREVSDRYILPRWSVEPVVDSGVEVASNEPLQEAQITDHGKHAIRYSRMCTNFNKIVRPFMADDEGYGIVSKQVSALQSKLVALGKRRASSVLPGLEFEQVDIEQPAAPKPQNKSRKKTSSSTGGGSHIAGAEIGDPPITKKQGRPRSKRYKTGLGLLPPKKPPCGYCGSTEHTTSTCPAKPARKQTKELSDKSLNEVSAA</sequence>
<evidence type="ECO:0000259" key="6">
    <source>
        <dbReference type="PROSITE" id="PS50966"/>
    </source>
</evidence>
<protein>
    <recommendedName>
        <fullName evidence="6">SWIM-type domain-containing protein</fullName>
    </recommendedName>
</protein>